<evidence type="ECO:0000313" key="2">
    <source>
        <dbReference type="Proteomes" id="UP000612282"/>
    </source>
</evidence>
<accession>A0ABQ3XG64</accession>
<protein>
    <submittedName>
        <fullName evidence="1">Uncharacterized protein</fullName>
    </submittedName>
</protein>
<sequence>MRDALHQVESAARLYGVGEENIAGVREFLSSQHPNDRGTYACAVLDRVVTEIAYNHRTECDGKECRTCDGLQEALTVAVASVRAMIADEMTWRSRRRNRRWFWNR</sequence>
<dbReference type="EMBL" id="BOMG01000073">
    <property type="protein sequence ID" value="GID57492.1"/>
    <property type="molecule type" value="Genomic_DNA"/>
</dbReference>
<name>A0ABQ3XG64_9ACTN</name>
<reference evidence="1 2" key="1">
    <citation type="submission" date="2021-01" db="EMBL/GenBank/DDBJ databases">
        <title>Whole genome shotgun sequence of Actinoplanes couchii NBRC 106145.</title>
        <authorList>
            <person name="Komaki H."/>
            <person name="Tamura T."/>
        </authorList>
    </citation>
    <scope>NUCLEOTIDE SEQUENCE [LARGE SCALE GENOMIC DNA]</scope>
    <source>
        <strain evidence="1 2">NBRC 106145</strain>
    </source>
</reference>
<evidence type="ECO:0000313" key="1">
    <source>
        <dbReference type="EMBL" id="GID57492.1"/>
    </source>
</evidence>
<gene>
    <name evidence="1" type="ORF">Aco03nite_058960</name>
</gene>
<dbReference type="Proteomes" id="UP000612282">
    <property type="component" value="Unassembled WGS sequence"/>
</dbReference>
<comment type="caution">
    <text evidence="1">The sequence shown here is derived from an EMBL/GenBank/DDBJ whole genome shotgun (WGS) entry which is preliminary data.</text>
</comment>
<keyword evidence="2" id="KW-1185">Reference proteome</keyword>
<organism evidence="1 2">
    <name type="scientific">Actinoplanes couchii</name>
    <dbReference type="NCBI Taxonomy" id="403638"/>
    <lineage>
        <taxon>Bacteria</taxon>
        <taxon>Bacillati</taxon>
        <taxon>Actinomycetota</taxon>
        <taxon>Actinomycetes</taxon>
        <taxon>Micromonosporales</taxon>
        <taxon>Micromonosporaceae</taxon>
        <taxon>Actinoplanes</taxon>
    </lineage>
</organism>
<proteinExistence type="predicted"/>